<name>A0A0V0XRF5_TRIPS</name>
<comment type="caution">
    <text evidence="1">The sequence shown here is derived from an EMBL/GenBank/DDBJ whole genome shotgun (WGS) entry which is preliminary data.</text>
</comment>
<proteinExistence type="predicted"/>
<protein>
    <submittedName>
        <fullName evidence="1">Uncharacterized protein</fullName>
    </submittedName>
</protein>
<evidence type="ECO:0000313" key="1">
    <source>
        <dbReference type="EMBL" id="KRX90552.1"/>
    </source>
</evidence>
<sequence>MGPLLENIYIALRITCELGMMLENCINQYFSTRDPDSWHLTRPHFGNQSYKTWPQSTHSKLANLLHDLYKNLSNSTRLPGASTARISALKASIANCFVIID</sequence>
<dbReference type="EMBL" id="JYDU01000162">
    <property type="protein sequence ID" value="KRX90552.1"/>
    <property type="molecule type" value="Genomic_DNA"/>
</dbReference>
<dbReference type="AlphaFoldDB" id="A0A0V0XRF5"/>
<reference evidence="1 2" key="1">
    <citation type="submission" date="2015-01" db="EMBL/GenBank/DDBJ databases">
        <title>Evolution of Trichinella species and genotypes.</title>
        <authorList>
            <person name="Korhonen P.K."/>
            <person name="Edoardo P."/>
            <person name="Giuseppe L.R."/>
            <person name="Gasser R.B."/>
        </authorList>
    </citation>
    <scope>NUCLEOTIDE SEQUENCE [LARGE SCALE GENOMIC DNA]</scope>
    <source>
        <strain evidence="1">ISS141</strain>
    </source>
</reference>
<dbReference type="Proteomes" id="UP000054815">
    <property type="component" value="Unassembled WGS sequence"/>
</dbReference>
<organism evidence="1 2">
    <name type="scientific">Trichinella pseudospiralis</name>
    <name type="common">Parasitic roundworm</name>
    <dbReference type="NCBI Taxonomy" id="6337"/>
    <lineage>
        <taxon>Eukaryota</taxon>
        <taxon>Metazoa</taxon>
        <taxon>Ecdysozoa</taxon>
        <taxon>Nematoda</taxon>
        <taxon>Enoplea</taxon>
        <taxon>Dorylaimia</taxon>
        <taxon>Trichinellida</taxon>
        <taxon>Trichinellidae</taxon>
        <taxon>Trichinella</taxon>
    </lineage>
</organism>
<gene>
    <name evidence="1" type="ORF">T4E_645</name>
</gene>
<evidence type="ECO:0000313" key="2">
    <source>
        <dbReference type="Proteomes" id="UP000054815"/>
    </source>
</evidence>
<accession>A0A0V0XRF5</accession>